<dbReference type="PANTHER" id="PTHR10151:SF120">
    <property type="entry name" value="BIS(5'-ADENOSYL)-TRIPHOSPHATASE"/>
    <property type="match status" value="1"/>
</dbReference>
<dbReference type="CDD" id="cd16018">
    <property type="entry name" value="Enpp"/>
    <property type="match status" value="1"/>
</dbReference>
<dbReference type="EMBL" id="CAJVCH010054902">
    <property type="protein sequence ID" value="CAG7718636.1"/>
    <property type="molecule type" value="Genomic_DNA"/>
</dbReference>
<accession>A0A8J2NMJ7</accession>
<reference evidence="2" key="1">
    <citation type="submission" date="2021-06" db="EMBL/GenBank/DDBJ databases">
        <authorList>
            <person name="Hodson N. C."/>
            <person name="Mongue J. A."/>
            <person name="Jaron S. K."/>
        </authorList>
    </citation>
    <scope>NUCLEOTIDE SEQUENCE</scope>
</reference>
<dbReference type="AlphaFoldDB" id="A0A8J2NMJ7"/>
<evidence type="ECO:0008006" key="4">
    <source>
        <dbReference type="Google" id="ProtNLM"/>
    </source>
</evidence>
<name>A0A8J2NMJ7_9HEXA</name>
<keyword evidence="1" id="KW-0732">Signal</keyword>
<comment type="caution">
    <text evidence="2">The sequence shown here is derived from an EMBL/GenBank/DDBJ whole genome shotgun (WGS) entry which is preliminary data.</text>
</comment>
<protein>
    <recommendedName>
        <fullName evidence="4">Ectonucleotide pyrophosphatase/phosphodiesterase family member 6</fullName>
    </recommendedName>
</protein>
<keyword evidence="3" id="KW-1185">Reference proteome</keyword>
<dbReference type="InterPro" id="IPR002591">
    <property type="entry name" value="Phosphodiest/P_Trfase"/>
</dbReference>
<dbReference type="OrthoDB" id="415411at2759"/>
<dbReference type="Proteomes" id="UP000708208">
    <property type="component" value="Unassembled WGS sequence"/>
</dbReference>
<evidence type="ECO:0000256" key="1">
    <source>
        <dbReference type="SAM" id="SignalP"/>
    </source>
</evidence>
<dbReference type="Pfam" id="PF01663">
    <property type="entry name" value="Phosphodiest"/>
    <property type="match status" value="1"/>
</dbReference>
<organism evidence="2 3">
    <name type="scientific">Allacma fusca</name>
    <dbReference type="NCBI Taxonomy" id="39272"/>
    <lineage>
        <taxon>Eukaryota</taxon>
        <taxon>Metazoa</taxon>
        <taxon>Ecdysozoa</taxon>
        <taxon>Arthropoda</taxon>
        <taxon>Hexapoda</taxon>
        <taxon>Collembola</taxon>
        <taxon>Symphypleona</taxon>
        <taxon>Sminthuridae</taxon>
        <taxon>Allacma</taxon>
    </lineage>
</organism>
<proteinExistence type="predicted"/>
<sequence length="473" mass="53984">MKGTKLISVDSLLLACLALGFLHSCPSVFAETDEAGAEADSETPQEKLLVIMLDGFRWDYYDLHKKHLNAFQHFISEGVHVEWVEPIFPPVSYPSWTTVSTGVFPETHGVIGNYMFDLNISDPTQAVFDIFTHETTSKIEWWQNSEPIWTTATRYGKKTFLRFWSRCDVPFNEVKPFECTPYREARGTENIRQTFNIAVQKLKQDFDLVMVYGEHIDNIGHKYGPNSNELKQALIDVNNMLNELLDQLIDSQMDEKVNIVILSDHGMTWTGMGSGVQYISLDSQIDKSEVYRSVDRGSFMAIAPFAKHLDSVYQRLLKVEGVDVYKREEIPDEYHYKNARLAQDILVVAKEKYFIRGLLTSKQIPRDKESNYVWEGNHGYPNMPDMRGVFFAKGPAFKKGIIHKPIHLEDVYQIFARILDIPAGPHNGSWSRVSHMLVNRAVPSVHSAFTSTLALAFIACRLAILFLLEDNSS</sequence>
<evidence type="ECO:0000313" key="3">
    <source>
        <dbReference type="Proteomes" id="UP000708208"/>
    </source>
</evidence>
<dbReference type="PANTHER" id="PTHR10151">
    <property type="entry name" value="ECTONUCLEOTIDE PYROPHOSPHATASE/PHOSPHODIESTERASE"/>
    <property type="match status" value="1"/>
</dbReference>
<gene>
    <name evidence="2" type="ORF">AFUS01_LOCUS8013</name>
</gene>
<feature type="chain" id="PRO_5035161986" description="Ectonucleotide pyrophosphatase/phosphodiesterase family member 6" evidence="1">
    <location>
        <begin position="31"/>
        <end position="473"/>
    </location>
</feature>
<feature type="signal peptide" evidence="1">
    <location>
        <begin position="1"/>
        <end position="30"/>
    </location>
</feature>
<dbReference type="GO" id="GO:0016787">
    <property type="term" value="F:hydrolase activity"/>
    <property type="evidence" value="ECO:0007669"/>
    <property type="project" value="UniProtKB-ARBA"/>
</dbReference>
<evidence type="ECO:0000313" key="2">
    <source>
        <dbReference type="EMBL" id="CAG7718636.1"/>
    </source>
</evidence>